<sequence>MTASLFKEQLVAVFPGFRELKPPYKNDGGARQAASYMLLLLPDGEAVGIGDLYDKAVSTPGFILEAHAGGRGLGGRFMVPMFKFTFEFEASEDMRELGVTGAFEGGDFSGMVAGGTGFPSQECTTRPP</sequence>
<dbReference type="EMBL" id="CM029046">
    <property type="protein sequence ID" value="KAG2587889.1"/>
    <property type="molecule type" value="Genomic_DNA"/>
</dbReference>
<protein>
    <submittedName>
        <fullName evidence="2">Uncharacterized protein</fullName>
    </submittedName>
</protein>
<comment type="caution">
    <text evidence="2">The sequence shown here is derived from an EMBL/GenBank/DDBJ whole genome shotgun (WGS) entry which is preliminary data.</text>
</comment>
<reference evidence="2" key="1">
    <citation type="submission" date="2020-05" db="EMBL/GenBank/DDBJ databases">
        <title>WGS assembly of Panicum virgatum.</title>
        <authorList>
            <person name="Lovell J.T."/>
            <person name="Jenkins J."/>
            <person name="Shu S."/>
            <person name="Juenger T.E."/>
            <person name="Schmutz J."/>
        </authorList>
    </citation>
    <scope>NUCLEOTIDE SEQUENCE</scope>
    <source>
        <strain evidence="2">AP13</strain>
    </source>
</reference>
<dbReference type="InterPro" id="IPR036186">
    <property type="entry name" value="Serpin_sf"/>
</dbReference>
<accession>A0A8T0RTX4</accession>
<name>A0A8T0RTX4_PANVG</name>
<keyword evidence="3" id="KW-1185">Reference proteome</keyword>
<dbReference type="AlphaFoldDB" id="A0A8T0RTX4"/>
<dbReference type="InterPro" id="IPR042178">
    <property type="entry name" value="Serpin_sf_1"/>
</dbReference>
<organism evidence="2 3">
    <name type="scientific">Panicum virgatum</name>
    <name type="common">Blackwell switchgrass</name>
    <dbReference type="NCBI Taxonomy" id="38727"/>
    <lineage>
        <taxon>Eukaryota</taxon>
        <taxon>Viridiplantae</taxon>
        <taxon>Streptophyta</taxon>
        <taxon>Embryophyta</taxon>
        <taxon>Tracheophyta</taxon>
        <taxon>Spermatophyta</taxon>
        <taxon>Magnoliopsida</taxon>
        <taxon>Liliopsida</taxon>
        <taxon>Poales</taxon>
        <taxon>Poaceae</taxon>
        <taxon>PACMAD clade</taxon>
        <taxon>Panicoideae</taxon>
        <taxon>Panicodae</taxon>
        <taxon>Paniceae</taxon>
        <taxon>Panicinae</taxon>
        <taxon>Panicum</taxon>
        <taxon>Panicum sect. Hiantes</taxon>
    </lineage>
</organism>
<evidence type="ECO:0000313" key="2">
    <source>
        <dbReference type="EMBL" id="KAG2587889.1"/>
    </source>
</evidence>
<dbReference type="SUPFAM" id="SSF56574">
    <property type="entry name" value="Serpins"/>
    <property type="match status" value="1"/>
</dbReference>
<gene>
    <name evidence="2" type="ORF">PVAP13_5NG141724</name>
</gene>
<dbReference type="Gene3D" id="3.30.497.10">
    <property type="entry name" value="Antithrombin, subunit I, domain 2"/>
    <property type="match status" value="1"/>
</dbReference>
<dbReference type="Gene3D" id="2.30.39.10">
    <property type="entry name" value="Alpha-1-antitrypsin, domain 1"/>
    <property type="match status" value="1"/>
</dbReference>
<evidence type="ECO:0000256" key="1">
    <source>
        <dbReference type="ARBA" id="ARBA00009500"/>
    </source>
</evidence>
<comment type="similarity">
    <text evidence="1">Belongs to the serpin family.</text>
</comment>
<evidence type="ECO:0000313" key="3">
    <source>
        <dbReference type="Proteomes" id="UP000823388"/>
    </source>
</evidence>
<dbReference type="Proteomes" id="UP000823388">
    <property type="component" value="Chromosome 5N"/>
</dbReference>
<dbReference type="InterPro" id="IPR042185">
    <property type="entry name" value="Serpin_sf_2"/>
</dbReference>
<proteinExistence type="inferred from homology"/>